<feature type="transmembrane region" description="Helical" evidence="3">
    <location>
        <begin position="123"/>
        <end position="145"/>
    </location>
</feature>
<proteinExistence type="predicted"/>
<evidence type="ECO:0000313" key="5">
    <source>
        <dbReference type="Proteomes" id="UP001569177"/>
    </source>
</evidence>
<dbReference type="Pfam" id="PF02810">
    <property type="entry name" value="SEC-C"/>
    <property type="match status" value="1"/>
</dbReference>
<evidence type="ECO:0000256" key="3">
    <source>
        <dbReference type="SAM" id="Phobius"/>
    </source>
</evidence>
<keyword evidence="3" id="KW-0812">Transmembrane</keyword>
<dbReference type="Gene3D" id="3.10.450.50">
    <property type="match status" value="1"/>
</dbReference>
<comment type="caution">
    <text evidence="4">The sequence shown here is derived from an EMBL/GenBank/DDBJ whole genome shotgun (WGS) entry which is preliminary data.</text>
</comment>
<keyword evidence="3" id="KW-1133">Transmembrane helix</keyword>
<dbReference type="SUPFAM" id="SSF103642">
    <property type="entry name" value="Sec-C motif"/>
    <property type="match status" value="1"/>
</dbReference>
<dbReference type="Proteomes" id="UP001569177">
    <property type="component" value="Unassembled WGS sequence"/>
</dbReference>
<dbReference type="InterPro" id="IPR004027">
    <property type="entry name" value="SEC_C_motif"/>
</dbReference>
<evidence type="ECO:0000313" key="4">
    <source>
        <dbReference type="EMBL" id="MEZ8092400.1"/>
    </source>
</evidence>
<feature type="compositionally biased region" description="Basic residues" evidence="2">
    <location>
        <begin position="240"/>
        <end position="250"/>
    </location>
</feature>
<evidence type="ECO:0000256" key="1">
    <source>
        <dbReference type="SAM" id="Coils"/>
    </source>
</evidence>
<gene>
    <name evidence="4" type="ORF">ACED24_20275</name>
</gene>
<dbReference type="RefSeq" id="WP_017058389.1">
    <property type="nucleotide sequence ID" value="NZ_JBGONX010000048.1"/>
</dbReference>
<dbReference type="EMBL" id="JBGOOJ010000044">
    <property type="protein sequence ID" value="MEZ8092400.1"/>
    <property type="molecule type" value="Genomic_DNA"/>
</dbReference>
<keyword evidence="5" id="KW-1185">Reference proteome</keyword>
<accession>A0ABV4LL69</accession>
<sequence>MFAKKLPTALPCQCTNPACGYSFVAPNPIGGGGLNITVTNISTRCPKCGGVAKYPDWHTDALGNFHFDEIFSQVTKVKDTVKLSLVKDSLEAANEDFTADDLADALVELDPSFVRFKESIRNLPAATVISLVTMLFTFVSLVLMYQQLRVSEDALETSNHFQQQQLDLAREQFEYQKQKDLNEQTTGKTVEELENEIQNMKQTFGERLRQLESKPKNIKPKPLLKASLRNKPCPCGSGLKSKKCHPRGVA</sequence>
<reference evidence="4 5" key="1">
    <citation type="submission" date="2024-06" db="EMBL/GenBank/DDBJ databases">
        <authorList>
            <person name="Steensen K."/>
            <person name="Seneca J."/>
            <person name="Bartlau N."/>
            <person name="Yu A.X."/>
            <person name="Polz M.F."/>
        </authorList>
    </citation>
    <scope>NUCLEOTIDE SEQUENCE [LARGE SCALE GENOMIC DNA]</scope>
    <source>
        <strain evidence="4 5">5S240</strain>
    </source>
</reference>
<keyword evidence="1" id="KW-0175">Coiled coil</keyword>
<feature type="coiled-coil region" evidence="1">
    <location>
        <begin position="183"/>
        <end position="210"/>
    </location>
</feature>
<keyword evidence="3" id="KW-0472">Membrane</keyword>
<organism evidence="4 5">
    <name type="scientific">Vibrio kanaloae</name>
    <dbReference type="NCBI Taxonomy" id="170673"/>
    <lineage>
        <taxon>Bacteria</taxon>
        <taxon>Pseudomonadati</taxon>
        <taxon>Pseudomonadota</taxon>
        <taxon>Gammaproteobacteria</taxon>
        <taxon>Vibrionales</taxon>
        <taxon>Vibrionaceae</taxon>
        <taxon>Vibrio</taxon>
    </lineage>
</organism>
<name>A0ABV4LL69_9VIBR</name>
<feature type="region of interest" description="Disordered" evidence="2">
    <location>
        <begin position="212"/>
        <end position="250"/>
    </location>
</feature>
<evidence type="ECO:0000256" key="2">
    <source>
        <dbReference type="SAM" id="MobiDB-lite"/>
    </source>
</evidence>
<protein>
    <submittedName>
        <fullName evidence="4">SEC-C metal-binding domain-containing protein</fullName>
    </submittedName>
</protein>